<protein>
    <submittedName>
        <fullName evidence="1">Uncharacterized protein</fullName>
    </submittedName>
</protein>
<reference evidence="1 2" key="1">
    <citation type="submission" date="2020-09" db="EMBL/GenBank/DDBJ databases">
        <title>An Earliest Endosymbiont, Wolbachia massiliensis sp. nov., Strain PL13 From the Bed Bug (Cimex hemipterius), Type strain of a New supergroup T.</title>
        <authorList>
            <person name="Laidoudi Y."/>
            <person name="Levasseur A."/>
            <person name="Medkour H."/>
            <person name="Maaloum M."/>
            <person name="BenKhedher M."/>
            <person name="Sambou M."/>
            <person name="Bassene H."/>
            <person name="Davoust B."/>
            <person name="Fenollar F."/>
            <person name="Raoult D."/>
            <person name="Mediannikov O."/>
        </authorList>
    </citation>
    <scope>NUCLEOTIDE SEQUENCE [LARGE SCALE GENOMIC DNA]</scope>
    <source>
        <strain evidence="1 2">PL13</strain>
    </source>
</reference>
<sequence length="99" mass="11809">MSIFKKYLLEEPKRVPEERKEHLLEKFKYAAGEFGKAGTRSDHRAVPKEEQLSIDLGNKKVFGVANKILHWVEHVFKHLFPRYAYFSEIGTKEQRDFWK</sequence>
<evidence type="ECO:0000313" key="2">
    <source>
        <dbReference type="Proteomes" id="UP000516514"/>
    </source>
</evidence>
<gene>
    <name evidence="1" type="ORF">ID128_01925</name>
</gene>
<name>A0A7M3U2I1_9RICK</name>
<dbReference type="Proteomes" id="UP000516514">
    <property type="component" value="Chromosome"/>
</dbReference>
<evidence type="ECO:0000313" key="1">
    <source>
        <dbReference type="EMBL" id="QOD38616.1"/>
    </source>
</evidence>
<dbReference type="EMBL" id="CP061738">
    <property type="protein sequence ID" value="QOD38616.1"/>
    <property type="molecule type" value="Genomic_DNA"/>
</dbReference>
<dbReference type="RefSeq" id="WP_191111379.1">
    <property type="nucleotide sequence ID" value="NZ_CP061738.1"/>
</dbReference>
<organism evidence="1 2">
    <name type="scientific">Candidatus Wolbachia massiliensis</name>
    <dbReference type="NCBI Taxonomy" id="1845000"/>
    <lineage>
        <taxon>Bacteria</taxon>
        <taxon>Pseudomonadati</taxon>
        <taxon>Pseudomonadota</taxon>
        <taxon>Alphaproteobacteria</taxon>
        <taxon>Rickettsiales</taxon>
        <taxon>Anaplasmataceae</taxon>
        <taxon>Wolbachieae</taxon>
        <taxon>Wolbachia</taxon>
    </lineage>
</organism>
<proteinExistence type="predicted"/>
<dbReference type="AlphaFoldDB" id="A0A7M3U2I1"/>
<keyword evidence="2" id="KW-1185">Reference proteome</keyword>
<dbReference type="KEGG" id="wms:ID128_01925"/>
<accession>A0A7M3U2I1</accession>